<dbReference type="PROSITE" id="PS50109">
    <property type="entry name" value="HIS_KIN"/>
    <property type="match status" value="1"/>
</dbReference>
<dbReference type="InterPro" id="IPR035965">
    <property type="entry name" value="PAS-like_dom_sf"/>
</dbReference>
<feature type="region of interest" description="Disordered" evidence="12">
    <location>
        <begin position="768"/>
        <end position="787"/>
    </location>
</feature>
<name>A0A6N9SX40_9HYPH</name>
<evidence type="ECO:0000256" key="10">
    <source>
        <dbReference type="ARBA" id="ARBA00023012"/>
    </source>
</evidence>
<evidence type="ECO:0000256" key="12">
    <source>
        <dbReference type="SAM" id="MobiDB-lite"/>
    </source>
</evidence>
<dbReference type="GO" id="GO:0030295">
    <property type="term" value="F:protein kinase activator activity"/>
    <property type="evidence" value="ECO:0007669"/>
    <property type="project" value="TreeGrafter"/>
</dbReference>
<dbReference type="GO" id="GO:0006355">
    <property type="term" value="P:regulation of DNA-templated transcription"/>
    <property type="evidence" value="ECO:0007669"/>
    <property type="project" value="InterPro"/>
</dbReference>
<comment type="catalytic activity">
    <reaction evidence="1">
        <text>ATP + protein L-histidine = ADP + protein N-phospho-L-histidine.</text>
        <dbReference type="EC" id="2.7.13.3"/>
    </reaction>
</comment>
<dbReference type="CDD" id="cd00082">
    <property type="entry name" value="HisKA"/>
    <property type="match status" value="1"/>
</dbReference>
<dbReference type="EC" id="2.7.13.3" evidence="3"/>
<dbReference type="InterPro" id="IPR000014">
    <property type="entry name" value="PAS"/>
</dbReference>
<keyword evidence="10" id="KW-0902">Two-component regulatory system</keyword>
<dbReference type="Pfam" id="PF00989">
    <property type="entry name" value="PAS"/>
    <property type="match status" value="1"/>
</dbReference>
<keyword evidence="17" id="KW-1185">Reference proteome</keyword>
<dbReference type="Pfam" id="PF02518">
    <property type="entry name" value="HATPase_c"/>
    <property type="match status" value="1"/>
</dbReference>
<feature type="chain" id="PRO_5027025743" description="histidine kinase" evidence="13">
    <location>
        <begin position="24"/>
        <end position="1284"/>
    </location>
</feature>
<dbReference type="GO" id="GO:0016020">
    <property type="term" value="C:membrane"/>
    <property type="evidence" value="ECO:0007669"/>
    <property type="project" value="UniProtKB-SubCell"/>
</dbReference>
<feature type="region of interest" description="Disordered" evidence="12">
    <location>
        <begin position="667"/>
        <end position="702"/>
    </location>
</feature>
<reference evidence="16 17" key="1">
    <citation type="submission" date="2020-01" db="EMBL/GenBank/DDBJ databases">
        <title>Jiella pacifica sp. nov.</title>
        <authorList>
            <person name="Xue Z."/>
            <person name="Zhu S."/>
            <person name="Chen J."/>
            <person name="Yang J."/>
        </authorList>
    </citation>
    <scope>NUCLEOTIDE SEQUENCE [LARGE SCALE GENOMIC DNA]</scope>
    <source>
        <strain evidence="16 17">40Bstr34</strain>
    </source>
</reference>
<dbReference type="GO" id="GO:0005524">
    <property type="term" value="F:ATP binding"/>
    <property type="evidence" value="ECO:0007669"/>
    <property type="project" value="UniProtKB-KW"/>
</dbReference>
<feature type="compositionally biased region" description="Polar residues" evidence="12">
    <location>
        <begin position="240"/>
        <end position="255"/>
    </location>
</feature>
<dbReference type="InterPro" id="IPR003594">
    <property type="entry name" value="HATPase_dom"/>
</dbReference>
<dbReference type="GO" id="GO:0000155">
    <property type="term" value="F:phosphorelay sensor kinase activity"/>
    <property type="evidence" value="ECO:0007669"/>
    <property type="project" value="InterPro"/>
</dbReference>
<dbReference type="InterPro" id="IPR013767">
    <property type="entry name" value="PAS_fold"/>
</dbReference>
<dbReference type="PROSITE" id="PS50112">
    <property type="entry name" value="PAS"/>
    <property type="match status" value="1"/>
</dbReference>
<evidence type="ECO:0000256" key="1">
    <source>
        <dbReference type="ARBA" id="ARBA00000085"/>
    </source>
</evidence>
<evidence type="ECO:0000256" key="4">
    <source>
        <dbReference type="ARBA" id="ARBA00022679"/>
    </source>
</evidence>
<dbReference type="EMBL" id="JAAAMG010000002">
    <property type="protein sequence ID" value="NDW03594.1"/>
    <property type="molecule type" value="Genomic_DNA"/>
</dbReference>
<feature type="domain" description="Histidine kinase" evidence="14">
    <location>
        <begin position="1061"/>
        <end position="1280"/>
    </location>
</feature>
<dbReference type="Gene3D" id="1.10.287.130">
    <property type="match status" value="1"/>
</dbReference>
<dbReference type="SUPFAM" id="SSF55785">
    <property type="entry name" value="PYP-like sensor domain (PAS domain)"/>
    <property type="match status" value="1"/>
</dbReference>
<feature type="compositionally biased region" description="Pro residues" evidence="12">
    <location>
        <begin position="684"/>
        <end position="694"/>
    </location>
</feature>
<evidence type="ECO:0000313" key="17">
    <source>
        <dbReference type="Proteomes" id="UP000469011"/>
    </source>
</evidence>
<evidence type="ECO:0000259" key="15">
    <source>
        <dbReference type="PROSITE" id="PS50112"/>
    </source>
</evidence>
<evidence type="ECO:0000256" key="8">
    <source>
        <dbReference type="ARBA" id="ARBA00022840"/>
    </source>
</evidence>
<evidence type="ECO:0000256" key="6">
    <source>
        <dbReference type="ARBA" id="ARBA00022741"/>
    </source>
</evidence>
<evidence type="ECO:0000256" key="2">
    <source>
        <dbReference type="ARBA" id="ARBA00004141"/>
    </source>
</evidence>
<feature type="compositionally biased region" description="Polar residues" evidence="12">
    <location>
        <begin position="372"/>
        <end position="393"/>
    </location>
</feature>
<keyword evidence="5" id="KW-0812">Transmembrane</keyword>
<dbReference type="SMART" id="SM00388">
    <property type="entry name" value="HisKA"/>
    <property type="match status" value="1"/>
</dbReference>
<dbReference type="GO" id="GO:0000156">
    <property type="term" value="F:phosphorelay response regulator activity"/>
    <property type="evidence" value="ECO:0007669"/>
    <property type="project" value="TreeGrafter"/>
</dbReference>
<evidence type="ECO:0000256" key="13">
    <source>
        <dbReference type="SAM" id="SignalP"/>
    </source>
</evidence>
<dbReference type="PANTHER" id="PTHR42878:SF7">
    <property type="entry name" value="SENSOR HISTIDINE KINASE GLRK"/>
    <property type="match status" value="1"/>
</dbReference>
<dbReference type="SUPFAM" id="SSF55874">
    <property type="entry name" value="ATPase domain of HSP90 chaperone/DNA topoisomerase II/histidine kinase"/>
    <property type="match status" value="1"/>
</dbReference>
<keyword evidence="7" id="KW-0418">Kinase</keyword>
<evidence type="ECO:0000256" key="5">
    <source>
        <dbReference type="ARBA" id="ARBA00022692"/>
    </source>
</evidence>
<keyword evidence="4" id="KW-0808">Transferase</keyword>
<evidence type="ECO:0000256" key="3">
    <source>
        <dbReference type="ARBA" id="ARBA00012438"/>
    </source>
</evidence>
<dbReference type="NCBIfam" id="TIGR00229">
    <property type="entry name" value="sensory_box"/>
    <property type="match status" value="1"/>
</dbReference>
<keyword evidence="13" id="KW-0732">Signal</keyword>
<feature type="compositionally biased region" description="Low complexity" evidence="12">
    <location>
        <begin position="222"/>
        <end position="239"/>
    </location>
</feature>
<evidence type="ECO:0000256" key="11">
    <source>
        <dbReference type="ARBA" id="ARBA00023136"/>
    </source>
</evidence>
<comment type="caution">
    <text evidence="16">The sequence shown here is derived from an EMBL/GenBank/DDBJ whole genome shotgun (WGS) entry which is preliminary data.</text>
</comment>
<feature type="region of interest" description="Disordered" evidence="12">
    <location>
        <begin position="217"/>
        <end position="498"/>
    </location>
</feature>
<dbReference type="InterPro" id="IPR036890">
    <property type="entry name" value="HATPase_C_sf"/>
</dbReference>
<dbReference type="InterPro" id="IPR050351">
    <property type="entry name" value="BphY/WalK/GraS-like"/>
</dbReference>
<dbReference type="InterPro" id="IPR005467">
    <property type="entry name" value="His_kinase_dom"/>
</dbReference>
<keyword evidence="8" id="KW-0067">ATP-binding</keyword>
<evidence type="ECO:0000259" key="14">
    <source>
        <dbReference type="PROSITE" id="PS50109"/>
    </source>
</evidence>
<dbReference type="CDD" id="cd00130">
    <property type="entry name" value="PAS"/>
    <property type="match status" value="1"/>
</dbReference>
<keyword evidence="9" id="KW-1133">Transmembrane helix</keyword>
<protein>
    <recommendedName>
        <fullName evidence="3">histidine kinase</fullName>
        <ecNumber evidence="3">2.7.13.3</ecNumber>
    </recommendedName>
</protein>
<sequence length="1284" mass="134382">MATTFMRQTLAIMANPAVRGANAADTAVLVLSPDLSRLVWANAAAAQTFGLSSPGPQQGADGHPGILAQLSGSAGVLARKGQTSLLLRAHQGVRATSLTAELRLLTIEDGSFDGRKDHALLTMRTVRSAYRPQDRDGALIREAGLAEDRAARLVPVDAVATVAPPDDLPAVQAIAAFLAGGEGVADVVSKSGESLLLARVADDRLFVAPGKNGAPILSEAESAPPSTAQALSQSAAPAQRTSVHFRSNWASNASTAVPPPRVDAQSPDDGDRSESDGSAEAAFDEVLSGEAPREPIAESAETRNVTTAAGEDRLAGVASGEAETAAGSPLERAADPRPLRRHSVWTVAAPASGETAPDASPAEAPQQGAPDASQTDRPAPTEPNSGASSQLVSASEPRLDIRKDEDEPAPAGNTLSGTEDAADCPKPASDVLDPGVAAPAETEPTLEDEAATRPSELPPQPSVEHGVADDEAAAPSADSANVRPARASDFAAPGDGAEPAAADAFHARTGGDPVRFVWRVDSEGRFRSLSPEFADAVGPASAAVLDRSVDEVARAYRLDEDGALRRLLSRRDTWSGRTVMWPLEGTAKKVPVDLAALPIYARDRSFDGFRGFGVVRLADAVEDADAIGLSPAAALRDVPPADPSAGEPADKALEDSLPLFMRSVGASTPPINFGRRDPESRPSAPAPAADPPAAPDEAQKRPADKIIRLEERRRAPNASLSQSEEAAFRAIGETLTQEGSQPRDLAEAVTAASKRIGAIEEARQADIDTAGSGGEPNGAPAAGSSDPDFTAALERAYGTIPMPILVQAAQELVYANREFLDLAGYADLLALKSAGGFDSLIVDRQEGDADFLRLRRSNGQTMAIRARMQRTSVDGTSCLLFAFFATPRLSLLSRETIEAADMPAPGVARGVLEDPLLGLAADGIVLVDEDGLVTAMSEPAQRLFDIPPADVSGRPFVTLFAHESQKAIKGLIGGQQDGEPAGAERQAERGAKWIARRDVIGRVAGGEFLPLSVSLGQVPGTSGFCAVINDITPWKRAEETALRERANAEASNLQKSTFLGEVAQEIKDPIDAMIGFADLIGTETLGPVGNERYLEYLDDIKRSGHQVIDLVTILHDLAKVESGRQELTFEAVSLAEIVTEVTSVMAPQANRQRVIMRTHLPSSVPPVVGDRDTIRQIATNLVANSIRSTPTGGQLIVSLRYEDETGVSLRFRDSGVGMRQDEIDSALHGPGTGYASAGAETGRLGLPLTKALAEANRAELSIVSAPGEGTLVEVRFPPSRVLLD</sequence>
<dbReference type="Gene3D" id="3.30.565.10">
    <property type="entry name" value="Histidine kinase-like ATPase, C-terminal domain"/>
    <property type="match status" value="1"/>
</dbReference>
<evidence type="ECO:0000313" key="16">
    <source>
        <dbReference type="EMBL" id="NDW03594.1"/>
    </source>
</evidence>
<dbReference type="RefSeq" id="WP_163461210.1">
    <property type="nucleotide sequence ID" value="NZ_JAAAMG010000002.1"/>
</dbReference>
<accession>A0A6N9SX40</accession>
<dbReference type="InterPro" id="IPR036097">
    <property type="entry name" value="HisK_dim/P_sf"/>
</dbReference>
<proteinExistence type="predicted"/>
<feature type="domain" description="PAS" evidence="15">
    <location>
        <begin position="916"/>
        <end position="964"/>
    </location>
</feature>
<feature type="signal peptide" evidence="13">
    <location>
        <begin position="1"/>
        <end position="23"/>
    </location>
</feature>
<evidence type="ECO:0000256" key="9">
    <source>
        <dbReference type="ARBA" id="ARBA00022989"/>
    </source>
</evidence>
<evidence type="ECO:0000256" key="7">
    <source>
        <dbReference type="ARBA" id="ARBA00022777"/>
    </source>
</evidence>
<dbReference type="Pfam" id="PF00512">
    <property type="entry name" value="HisKA"/>
    <property type="match status" value="1"/>
</dbReference>
<dbReference type="PANTHER" id="PTHR42878">
    <property type="entry name" value="TWO-COMPONENT HISTIDINE KINASE"/>
    <property type="match status" value="1"/>
</dbReference>
<dbReference type="InterPro" id="IPR003661">
    <property type="entry name" value="HisK_dim/P_dom"/>
</dbReference>
<dbReference type="Proteomes" id="UP000469011">
    <property type="component" value="Unassembled WGS sequence"/>
</dbReference>
<gene>
    <name evidence="16" type="ORF">GTK09_04070</name>
</gene>
<keyword evidence="6" id="KW-0547">Nucleotide-binding</keyword>
<dbReference type="GO" id="GO:0007234">
    <property type="term" value="P:osmosensory signaling via phosphorelay pathway"/>
    <property type="evidence" value="ECO:0007669"/>
    <property type="project" value="TreeGrafter"/>
</dbReference>
<organism evidence="16 17">
    <name type="scientific">Jiella pacifica</name>
    <dbReference type="NCBI Taxonomy" id="2696469"/>
    <lineage>
        <taxon>Bacteria</taxon>
        <taxon>Pseudomonadati</taxon>
        <taxon>Pseudomonadota</taxon>
        <taxon>Alphaproteobacteria</taxon>
        <taxon>Hyphomicrobiales</taxon>
        <taxon>Aurantimonadaceae</taxon>
        <taxon>Jiella</taxon>
    </lineage>
</organism>
<keyword evidence="11" id="KW-0472">Membrane</keyword>
<dbReference type="SMART" id="SM00387">
    <property type="entry name" value="HATPase_c"/>
    <property type="match status" value="1"/>
</dbReference>
<dbReference type="Gene3D" id="3.30.450.20">
    <property type="entry name" value="PAS domain"/>
    <property type="match status" value="1"/>
</dbReference>
<dbReference type="SUPFAM" id="SSF47384">
    <property type="entry name" value="Homodimeric domain of signal transducing histidine kinase"/>
    <property type="match status" value="1"/>
</dbReference>
<dbReference type="Pfam" id="PF13188">
    <property type="entry name" value="PAS_8"/>
    <property type="match status" value="2"/>
</dbReference>
<dbReference type="SMART" id="SM00091">
    <property type="entry name" value="PAS"/>
    <property type="match status" value="2"/>
</dbReference>
<comment type="subcellular location">
    <subcellularLocation>
        <location evidence="2">Membrane</location>
        <topology evidence="2">Multi-pass membrane protein</topology>
    </subcellularLocation>
</comment>